<accession>A0A6A6VB86</accession>
<feature type="region of interest" description="Disordered" evidence="1">
    <location>
        <begin position="317"/>
        <end position="386"/>
    </location>
</feature>
<feature type="region of interest" description="Disordered" evidence="1">
    <location>
        <begin position="77"/>
        <end position="246"/>
    </location>
</feature>
<evidence type="ECO:0000313" key="2">
    <source>
        <dbReference type="EMBL" id="KAF2747156.1"/>
    </source>
</evidence>
<proteinExistence type="predicted"/>
<feature type="compositionally biased region" description="Acidic residues" evidence="1">
    <location>
        <begin position="359"/>
        <end position="368"/>
    </location>
</feature>
<dbReference type="OrthoDB" id="552755at2759"/>
<dbReference type="Proteomes" id="UP000799440">
    <property type="component" value="Unassembled WGS sequence"/>
</dbReference>
<gene>
    <name evidence="2" type="ORF">M011DRAFT_468049</name>
</gene>
<dbReference type="InterPro" id="IPR037647">
    <property type="entry name" value="HIRIP3"/>
</dbReference>
<evidence type="ECO:0000256" key="1">
    <source>
        <dbReference type="SAM" id="MobiDB-lite"/>
    </source>
</evidence>
<reference evidence="2" key="1">
    <citation type="journal article" date="2020" name="Stud. Mycol.">
        <title>101 Dothideomycetes genomes: a test case for predicting lifestyles and emergence of pathogens.</title>
        <authorList>
            <person name="Haridas S."/>
            <person name="Albert R."/>
            <person name="Binder M."/>
            <person name="Bloem J."/>
            <person name="Labutti K."/>
            <person name="Salamov A."/>
            <person name="Andreopoulos B."/>
            <person name="Baker S."/>
            <person name="Barry K."/>
            <person name="Bills G."/>
            <person name="Bluhm B."/>
            <person name="Cannon C."/>
            <person name="Castanera R."/>
            <person name="Culley D."/>
            <person name="Daum C."/>
            <person name="Ezra D."/>
            <person name="Gonzalez J."/>
            <person name="Henrissat B."/>
            <person name="Kuo A."/>
            <person name="Liang C."/>
            <person name="Lipzen A."/>
            <person name="Lutzoni F."/>
            <person name="Magnuson J."/>
            <person name="Mondo S."/>
            <person name="Nolan M."/>
            <person name="Ohm R."/>
            <person name="Pangilinan J."/>
            <person name="Park H.-J."/>
            <person name="Ramirez L."/>
            <person name="Alfaro M."/>
            <person name="Sun H."/>
            <person name="Tritt A."/>
            <person name="Yoshinaga Y."/>
            <person name="Zwiers L.-H."/>
            <person name="Turgeon B."/>
            <person name="Goodwin S."/>
            <person name="Spatafora J."/>
            <person name="Crous P."/>
            <person name="Grigoriev I."/>
        </authorList>
    </citation>
    <scope>NUCLEOTIDE SEQUENCE</scope>
    <source>
        <strain evidence="2">CBS 119925</strain>
    </source>
</reference>
<dbReference type="EMBL" id="MU006574">
    <property type="protein sequence ID" value="KAF2747156.1"/>
    <property type="molecule type" value="Genomic_DNA"/>
</dbReference>
<feature type="compositionally biased region" description="Basic and acidic residues" evidence="1">
    <location>
        <begin position="318"/>
        <end position="330"/>
    </location>
</feature>
<keyword evidence="3" id="KW-1185">Reference proteome</keyword>
<feature type="compositionally biased region" description="Acidic residues" evidence="1">
    <location>
        <begin position="375"/>
        <end position="386"/>
    </location>
</feature>
<dbReference type="AlphaFoldDB" id="A0A6A6VB86"/>
<dbReference type="GO" id="GO:0005634">
    <property type="term" value="C:nucleus"/>
    <property type="evidence" value="ECO:0007669"/>
    <property type="project" value="TreeGrafter"/>
</dbReference>
<feature type="compositionally biased region" description="Acidic residues" evidence="1">
    <location>
        <begin position="152"/>
        <end position="163"/>
    </location>
</feature>
<name>A0A6A6VB86_9PLEO</name>
<feature type="region of interest" description="Disordered" evidence="1">
    <location>
        <begin position="44"/>
        <end position="63"/>
    </location>
</feature>
<evidence type="ECO:0000313" key="3">
    <source>
        <dbReference type="Proteomes" id="UP000799440"/>
    </source>
</evidence>
<dbReference type="PANTHER" id="PTHR15410:SF2">
    <property type="entry name" value="HIRA-INTERACTING PROTEIN 3"/>
    <property type="match status" value="1"/>
</dbReference>
<evidence type="ECO:0008006" key="4">
    <source>
        <dbReference type="Google" id="ProtNLM"/>
    </source>
</evidence>
<organism evidence="2 3">
    <name type="scientific">Sporormia fimetaria CBS 119925</name>
    <dbReference type="NCBI Taxonomy" id="1340428"/>
    <lineage>
        <taxon>Eukaryota</taxon>
        <taxon>Fungi</taxon>
        <taxon>Dikarya</taxon>
        <taxon>Ascomycota</taxon>
        <taxon>Pezizomycotina</taxon>
        <taxon>Dothideomycetes</taxon>
        <taxon>Pleosporomycetidae</taxon>
        <taxon>Pleosporales</taxon>
        <taxon>Sporormiaceae</taxon>
        <taxon>Sporormia</taxon>
    </lineage>
</organism>
<sequence>MSDSEGGPTMPSDASISKSLRNIVIDLYKSGNADDLTVKRVRTRAEEDLDLPAGFLKGDPRWKQKSHDLIHEAVNKYCNDDASPEPSPAKPKTVPKKTKANGPSAPKKRKASVPVAEPEKRSRTGTNHPTDSEEDDATPRKPQRRPKRVVQDESDDDGDEDDDVKAGAEDPSMKGQSNEGANAAQEDSDSAMSVLIDDSPVPKKRQKTASSKGSGKSGRSKQSTEPKPKGRVPKTKSAQEDDPDAAEIKRLQGWLVKCGIRKIWSKELSKFDSPREKIRHLKDMLKDAGMEGKYSVEKAARIKEQRELANDLAILQEQEQRWGGKMEESGGGRPRRRAAQAAARIVVEDPEDQERSDSDVVQEEDESGEGSASDDSSEAVSDGDSE</sequence>
<dbReference type="PANTHER" id="PTHR15410">
    <property type="entry name" value="HIRA-INTERACTING PROTEIN 3"/>
    <property type="match status" value="1"/>
</dbReference>
<protein>
    <recommendedName>
        <fullName evidence="4">Transcriptional regulator</fullName>
    </recommendedName>
</protein>